<evidence type="ECO:0000256" key="3">
    <source>
        <dbReference type="ARBA" id="ARBA00022695"/>
    </source>
</evidence>
<comment type="caution">
    <text evidence="5">The sequence shown here is derived from an EMBL/GenBank/DDBJ whole genome shotgun (WGS) entry which is preliminary data.</text>
</comment>
<protein>
    <submittedName>
        <fullName evidence="5">Uncharacterized protein</fullName>
    </submittedName>
</protein>
<keyword evidence="2" id="KW-0808">Transferase</keyword>
<dbReference type="Proteomes" id="UP001287356">
    <property type="component" value="Unassembled WGS sequence"/>
</dbReference>
<keyword evidence="6" id="KW-1185">Reference proteome</keyword>
<evidence type="ECO:0000256" key="4">
    <source>
        <dbReference type="ARBA" id="ARBA00023027"/>
    </source>
</evidence>
<name>A0AAE0N4W0_9PEZI</name>
<evidence type="ECO:0000313" key="6">
    <source>
        <dbReference type="Proteomes" id="UP001287356"/>
    </source>
</evidence>
<reference evidence="5" key="1">
    <citation type="journal article" date="2023" name="Mol. Phylogenet. Evol.">
        <title>Genome-scale phylogeny and comparative genomics of the fungal order Sordariales.</title>
        <authorList>
            <person name="Hensen N."/>
            <person name="Bonometti L."/>
            <person name="Westerberg I."/>
            <person name="Brannstrom I.O."/>
            <person name="Guillou S."/>
            <person name="Cros-Aarteil S."/>
            <person name="Calhoun S."/>
            <person name="Haridas S."/>
            <person name="Kuo A."/>
            <person name="Mondo S."/>
            <person name="Pangilinan J."/>
            <person name="Riley R."/>
            <person name="LaButti K."/>
            <person name="Andreopoulos B."/>
            <person name="Lipzen A."/>
            <person name="Chen C."/>
            <person name="Yan M."/>
            <person name="Daum C."/>
            <person name="Ng V."/>
            <person name="Clum A."/>
            <person name="Steindorff A."/>
            <person name="Ohm R.A."/>
            <person name="Martin F."/>
            <person name="Silar P."/>
            <person name="Natvig D.O."/>
            <person name="Lalanne C."/>
            <person name="Gautier V."/>
            <person name="Ament-Velasquez S.L."/>
            <person name="Kruys A."/>
            <person name="Hutchinson M.I."/>
            <person name="Powell A.J."/>
            <person name="Barry K."/>
            <person name="Miller A.N."/>
            <person name="Grigoriev I.V."/>
            <person name="Debuchy R."/>
            <person name="Gladieux P."/>
            <person name="Hiltunen Thoren M."/>
            <person name="Johannesson H."/>
        </authorList>
    </citation>
    <scope>NUCLEOTIDE SEQUENCE</scope>
    <source>
        <strain evidence="5">CBS 958.72</strain>
    </source>
</reference>
<dbReference type="EMBL" id="JAULSN010000005">
    <property type="protein sequence ID" value="KAK3370872.1"/>
    <property type="molecule type" value="Genomic_DNA"/>
</dbReference>
<reference evidence="5" key="2">
    <citation type="submission" date="2023-06" db="EMBL/GenBank/DDBJ databases">
        <authorList>
            <consortium name="Lawrence Berkeley National Laboratory"/>
            <person name="Haridas S."/>
            <person name="Hensen N."/>
            <person name="Bonometti L."/>
            <person name="Westerberg I."/>
            <person name="Brannstrom I.O."/>
            <person name="Guillou S."/>
            <person name="Cros-Aarteil S."/>
            <person name="Calhoun S."/>
            <person name="Kuo A."/>
            <person name="Mondo S."/>
            <person name="Pangilinan J."/>
            <person name="Riley R."/>
            <person name="Labutti K."/>
            <person name="Andreopoulos B."/>
            <person name="Lipzen A."/>
            <person name="Chen C."/>
            <person name="Yanf M."/>
            <person name="Daum C."/>
            <person name="Ng V."/>
            <person name="Clum A."/>
            <person name="Steindorff A."/>
            <person name="Ohm R."/>
            <person name="Martin F."/>
            <person name="Silar P."/>
            <person name="Natvig D."/>
            <person name="Lalanne C."/>
            <person name="Gautier V."/>
            <person name="Ament-Velasquez S.L."/>
            <person name="Kruys A."/>
            <person name="Hutchinson M.I."/>
            <person name="Powell A.J."/>
            <person name="Barry K."/>
            <person name="Miller A.N."/>
            <person name="Grigoriev I.V."/>
            <person name="Debuchy R."/>
            <person name="Gladieux P."/>
            <person name="Thoren M.H."/>
            <person name="Johannesson H."/>
        </authorList>
    </citation>
    <scope>NUCLEOTIDE SEQUENCE</scope>
    <source>
        <strain evidence="5">CBS 958.72</strain>
    </source>
</reference>
<proteinExistence type="predicted"/>
<accession>A0AAE0N4W0</accession>
<keyword evidence="1" id="KW-0328">Glycosyltransferase</keyword>
<gene>
    <name evidence="5" type="ORF">B0T24DRAFT_301834</name>
</gene>
<keyword evidence="3" id="KW-0548">Nucleotidyltransferase</keyword>
<dbReference type="PANTHER" id="PTHR21328">
    <property type="entry name" value="POLY ADP-RIBOSE POLYMERASE FAMILY, MEMBER PARP"/>
    <property type="match status" value="1"/>
</dbReference>
<sequence>MAPFSRSPREVWHRQLIASGAKPSLSGGQPLEAFPLDVLRQATDQYLAKKKLVALTSLCDGKLVDMMWEHVQSQDGAKEVAILACLHALSLSAGNRVLVAFREECTAVSADLRFLQCLVLAHFANPSQIHAGECRAAEALMRLLTGPDFLGSVKLFFESLDAVANSSVLSVVYLGSILQKIQIGQSFELQIDTLRQERRYMKLHNALSWLGAVYNLPSGSLARTLVARNLAVWEGYTEWRPDYLRLMTWEGGRFTEAQKQRLGPVFDLEGPDTTGHGHGCLKESVPGCFEFVRVLDHDPDVLDRLLRLLDKAQGISGTHAVDLFIYLCVDNRDPVDENLLSLTDTILDTGSDDGIHAILQWLSNLTGFNNRMVALTKVLPVLGSSLDLQRMLAGELSNDVVEVMLSAQSEYGTMLETGVAENLAMNIHALGKAIVWATWLWPSLPPDLVPTLRRLPPQETLHDIFDSLQTPQAPTALIKSYLRAALAGGDGDAAAMLATIQRNIRFWGRDVDSDRAHLALAISNMDGIEAQVSEDCLQRVLVEDLVLVRALSPVMGTDSNHCCVEIARLFARRVILGHKVDDCWYDFLFCLLLQRADDLLVWSAEELPVSQWFRWLDDLRVLFPRGGQFSLSELGFTPEKYRWWDLLASKYRDALGQLEDLHKRGGNLRWLWFQEVPETVTLLDRFQRKDQRSSSVDSFVMSCLQPSIRVIRLVCTSLSALKRATPSLGAAFESLHARHKQGASGGWSQPATEALMVAWGRSRTMTSSDREALWAVGGLMGLSTVPQGDGRQMAKTLLMADHAKLMAVARHLEKMRSQLVNHDRSRTSAFLQKLGVEDEVPRTDLGIPDRLSGSIESVGEQQWELSFALSRLPAQTRQALGINDTSRLLLVRISYLKQRPAFCIHVHPNDDAGNRSHGLWSVNGELPDGVVCWTKPTVFVYLLSRVLCTHLSQGKRDLQFIHDIVSSVLRAPAAGCLVCCRTMGCRLWKPTTCLGGCGEVFQQAPLEVQLGSLVGDPPVLDFLLACVYSAAGDTSALDLLPNCPIPKARLREVIDSFPPLPANASFPELLSQIRGGGGGGEPLSADRGLLLSYMCARFRACLVPAPARRRIPAMPKVVQFMLLNSDSDREQAFSKTAALAGGNAGGVTFHGTTVQRMWRILTQGLRNVSRTEYAANAKPDDAAGICLVDEPEAALPYCGSTGTTWRNSAFQNRTVLLACELTQHSQQGTHVVGDASRVAVRYVLLCPEGFVPPQMRVVGDALRTTYAAMRSGTVFKGKDSV</sequence>
<dbReference type="GO" id="GO:0016757">
    <property type="term" value="F:glycosyltransferase activity"/>
    <property type="evidence" value="ECO:0007669"/>
    <property type="project" value="UniProtKB-KW"/>
</dbReference>
<organism evidence="5 6">
    <name type="scientific">Lasiosphaeria ovina</name>
    <dbReference type="NCBI Taxonomy" id="92902"/>
    <lineage>
        <taxon>Eukaryota</taxon>
        <taxon>Fungi</taxon>
        <taxon>Dikarya</taxon>
        <taxon>Ascomycota</taxon>
        <taxon>Pezizomycotina</taxon>
        <taxon>Sordariomycetes</taxon>
        <taxon>Sordariomycetidae</taxon>
        <taxon>Sordariales</taxon>
        <taxon>Lasiosphaeriaceae</taxon>
        <taxon>Lasiosphaeria</taxon>
    </lineage>
</organism>
<evidence type="ECO:0000256" key="2">
    <source>
        <dbReference type="ARBA" id="ARBA00022679"/>
    </source>
</evidence>
<keyword evidence="4" id="KW-0520">NAD</keyword>
<evidence type="ECO:0000256" key="1">
    <source>
        <dbReference type="ARBA" id="ARBA00022676"/>
    </source>
</evidence>
<dbReference type="GO" id="GO:0016779">
    <property type="term" value="F:nucleotidyltransferase activity"/>
    <property type="evidence" value="ECO:0007669"/>
    <property type="project" value="UniProtKB-KW"/>
</dbReference>
<evidence type="ECO:0000313" key="5">
    <source>
        <dbReference type="EMBL" id="KAK3370872.1"/>
    </source>
</evidence>
<dbReference type="InterPro" id="IPR051838">
    <property type="entry name" value="ARTD_PARP"/>
</dbReference>